<dbReference type="PROSITE" id="PS51186">
    <property type="entry name" value="GNAT"/>
    <property type="match status" value="1"/>
</dbReference>
<keyword evidence="2" id="KW-0808">Transferase</keyword>
<dbReference type="Pfam" id="PF00583">
    <property type="entry name" value="Acetyltransf_1"/>
    <property type="match status" value="1"/>
</dbReference>
<evidence type="ECO:0000259" key="1">
    <source>
        <dbReference type="PROSITE" id="PS51186"/>
    </source>
</evidence>
<dbReference type="Proteomes" id="UP001477870">
    <property type="component" value="Unassembled WGS sequence"/>
</dbReference>
<keyword evidence="2" id="KW-0012">Acyltransferase</keyword>
<dbReference type="EMBL" id="JBBMQO010000007">
    <property type="protein sequence ID" value="MEM5502467.1"/>
    <property type="molecule type" value="Genomic_DNA"/>
</dbReference>
<dbReference type="InterPro" id="IPR016181">
    <property type="entry name" value="Acyl_CoA_acyltransferase"/>
</dbReference>
<dbReference type="EC" id="2.3.1.-" evidence="2"/>
<protein>
    <submittedName>
        <fullName evidence="2">N-acetyltransferase</fullName>
        <ecNumber evidence="2">2.3.1.-</ecNumber>
    </submittedName>
</protein>
<sequence>MILDKTIFAPSTYAQIDAVKIVHERAFGASFEPNLVEALLLSDIPTLDMAAFIDTQIVGHALLTALEGQDRALALAPLAVDPDWRDFLIGTEIVRRLIDEAKAQGWKSIFVLGDPVYYGRFGFNSQLADRVQCAFQCREFQALELEEGALANASGELLYPAQFAAVG</sequence>
<accession>A0ABU9T8N5</accession>
<dbReference type="CDD" id="cd04301">
    <property type="entry name" value="NAT_SF"/>
    <property type="match status" value="1"/>
</dbReference>
<name>A0ABU9T8N5_9HYPH</name>
<keyword evidence="3" id="KW-1185">Reference proteome</keyword>
<gene>
    <name evidence="2" type="ORF">WNY59_12805</name>
</gene>
<organism evidence="2 3">
    <name type="scientific">Ahrensia kielensis</name>
    <dbReference type="NCBI Taxonomy" id="76980"/>
    <lineage>
        <taxon>Bacteria</taxon>
        <taxon>Pseudomonadati</taxon>
        <taxon>Pseudomonadota</taxon>
        <taxon>Alphaproteobacteria</taxon>
        <taxon>Hyphomicrobiales</taxon>
        <taxon>Ahrensiaceae</taxon>
        <taxon>Ahrensia</taxon>
    </lineage>
</organism>
<feature type="domain" description="N-acetyltransferase" evidence="1">
    <location>
        <begin position="6"/>
        <end position="144"/>
    </location>
</feature>
<proteinExistence type="predicted"/>
<dbReference type="InterPro" id="IPR000182">
    <property type="entry name" value="GNAT_dom"/>
</dbReference>
<reference evidence="2 3" key="1">
    <citation type="submission" date="2024-03" db="EMBL/GenBank/DDBJ databases">
        <title>Community enrichment and isolation of bacterial strains for fucoidan degradation.</title>
        <authorList>
            <person name="Sichert A."/>
        </authorList>
    </citation>
    <scope>NUCLEOTIDE SEQUENCE [LARGE SCALE GENOMIC DNA]</scope>
    <source>
        <strain evidence="2 3">AS62</strain>
    </source>
</reference>
<comment type="caution">
    <text evidence="2">The sequence shown here is derived from an EMBL/GenBank/DDBJ whole genome shotgun (WGS) entry which is preliminary data.</text>
</comment>
<evidence type="ECO:0000313" key="3">
    <source>
        <dbReference type="Proteomes" id="UP001477870"/>
    </source>
</evidence>
<evidence type="ECO:0000313" key="2">
    <source>
        <dbReference type="EMBL" id="MEM5502467.1"/>
    </source>
</evidence>
<dbReference type="RefSeq" id="WP_342848780.1">
    <property type="nucleotide sequence ID" value="NZ_JBBMQO010000007.1"/>
</dbReference>
<dbReference type="GO" id="GO:0016746">
    <property type="term" value="F:acyltransferase activity"/>
    <property type="evidence" value="ECO:0007669"/>
    <property type="project" value="UniProtKB-KW"/>
</dbReference>
<dbReference type="Gene3D" id="3.40.630.30">
    <property type="match status" value="1"/>
</dbReference>
<dbReference type="SUPFAM" id="SSF55729">
    <property type="entry name" value="Acyl-CoA N-acyltransferases (Nat)"/>
    <property type="match status" value="1"/>
</dbReference>